<accession>A0A0K2VAJ6</accession>
<organism evidence="1">
    <name type="scientific">Lepeophtheirus salmonis</name>
    <name type="common">Salmon louse</name>
    <name type="synonym">Caligus salmonis</name>
    <dbReference type="NCBI Taxonomy" id="72036"/>
    <lineage>
        <taxon>Eukaryota</taxon>
        <taxon>Metazoa</taxon>
        <taxon>Ecdysozoa</taxon>
        <taxon>Arthropoda</taxon>
        <taxon>Crustacea</taxon>
        <taxon>Multicrustacea</taxon>
        <taxon>Hexanauplia</taxon>
        <taxon>Copepoda</taxon>
        <taxon>Siphonostomatoida</taxon>
        <taxon>Caligidae</taxon>
        <taxon>Lepeophtheirus</taxon>
    </lineage>
</organism>
<proteinExistence type="predicted"/>
<protein>
    <submittedName>
        <fullName evidence="1">Uncharacterized protein</fullName>
    </submittedName>
</protein>
<name>A0A0K2VAJ6_LEPSM</name>
<dbReference type="EMBL" id="HACA01030148">
    <property type="protein sequence ID" value="CDW47509.1"/>
    <property type="molecule type" value="Transcribed_RNA"/>
</dbReference>
<dbReference type="AlphaFoldDB" id="A0A0K2VAJ6"/>
<reference evidence="1" key="1">
    <citation type="submission" date="2014-05" db="EMBL/GenBank/DDBJ databases">
        <authorList>
            <person name="Chronopoulou M."/>
        </authorList>
    </citation>
    <scope>NUCLEOTIDE SEQUENCE</scope>
    <source>
        <tissue evidence="1">Whole organism</tissue>
    </source>
</reference>
<sequence>MIELKQTSIDFFNLNRFPTS</sequence>
<evidence type="ECO:0000313" key="1">
    <source>
        <dbReference type="EMBL" id="CDW47509.1"/>
    </source>
</evidence>